<gene>
    <name evidence="1" type="ORF">ULVI_03870</name>
</gene>
<keyword evidence="2" id="KW-1185">Reference proteome</keyword>
<comment type="caution">
    <text evidence="1">The sequence shown here is derived from an EMBL/GenBank/DDBJ whole genome shotgun (WGS) entry which is preliminary data.</text>
</comment>
<dbReference type="NCBIfam" id="NF038153">
    <property type="entry name" value="lant_leader_L1a"/>
    <property type="match status" value="1"/>
</dbReference>
<dbReference type="Proteomes" id="UP000077013">
    <property type="component" value="Unassembled WGS sequence"/>
</dbReference>
<dbReference type="RefSeq" id="WP_068589945.1">
    <property type="nucleotide sequence ID" value="NZ_LRXL01000026.1"/>
</dbReference>
<proteinExistence type="predicted"/>
<dbReference type="InterPro" id="IPR058238">
    <property type="entry name" value="Lant_leader_dom"/>
</dbReference>
<organism evidence="1 2">
    <name type="scientific">Cochleicola gelatinilyticus</name>
    <dbReference type="NCBI Taxonomy" id="1763537"/>
    <lineage>
        <taxon>Bacteria</taxon>
        <taxon>Pseudomonadati</taxon>
        <taxon>Bacteroidota</taxon>
        <taxon>Flavobacteriia</taxon>
        <taxon>Flavobacteriales</taxon>
        <taxon>Flavobacteriaceae</taxon>
        <taxon>Cochleicola</taxon>
    </lineage>
</organism>
<dbReference type="AlphaFoldDB" id="A0A167IPP4"/>
<sequence>MNKKKLKLEKDTLMNLQEDQMSALIGADEMSNDSGAVCENTVEMAIEIDESCCRRSCNGN</sequence>
<name>A0A167IPP4_9FLAO</name>
<dbReference type="EMBL" id="LRXL01000026">
    <property type="protein sequence ID" value="OAB79887.1"/>
    <property type="molecule type" value="Genomic_DNA"/>
</dbReference>
<evidence type="ECO:0008006" key="3">
    <source>
        <dbReference type="Google" id="ProtNLM"/>
    </source>
</evidence>
<evidence type="ECO:0000313" key="1">
    <source>
        <dbReference type="EMBL" id="OAB79887.1"/>
    </source>
</evidence>
<evidence type="ECO:0000313" key="2">
    <source>
        <dbReference type="Proteomes" id="UP000077013"/>
    </source>
</evidence>
<accession>A0A167IPP4</accession>
<reference evidence="1 2" key="1">
    <citation type="submission" date="2016-02" db="EMBL/GenBank/DDBJ databases">
        <title>Ulvibacter sp. LPB0005, isolated from Thais luteostoma.</title>
        <authorList>
            <person name="Shin S.-K."/>
            <person name="Yi H."/>
        </authorList>
    </citation>
    <scope>NUCLEOTIDE SEQUENCE [LARGE SCALE GENOMIC DNA]</scope>
    <source>
        <strain evidence="1 2">LPB0005</strain>
    </source>
</reference>
<protein>
    <recommendedName>
        <fullName evidence="3">Class I lanthipeptide</fullName>
    </recommendedName>
</protein>